<dbReference type="InterPro" id="IPR001138">
    <property type="entry name" value="Zn2Cys6_DnaBD"/>
</dbReference>
<evidence type="ECO:0000313" key="7">
    <source>
        <dbReference type="Proteomes" id="UP000016922"/>
    </source>
</evidence>
<feature type="region of interest" description="Disordered" evidence="4">
    <location>
        <begin position="1"/>
        <end position="128"/>
    </location>
</feature>
<dbReference type="GO" id="GO:0006351">
    <property type="term" value="P:DNA-templated transcription"/>
    <property type="evidence" value="ECO:0007669"/>
    <property type="project" value="InterPro"/>
</dbReference>
<dbReference type="HOGENOM" id="CLU_007604_0_0_1"/>
<proteinExistence type="predicted"/>
<dbReference type="AlphaFoldDB" id="S3CVZ4"/>
<evidence type="ECO:0000256" key="4">
    <source>
        <dbReference type="SAM" id="MobiDB-lite"/>
    </source>
</evidence>
<evidence type="ECO:0000256" key="1">
    <source>
        <dbReference type="ARBA" id="ARBA00022723"/>
    </source>
</evidence>
<dbReference type="KEGG" id="glz:GLAREA_00940"/>
<dbReference type="InterPro" id="IPR007219">
    <property type="entry name" value="XnlR_reg_dom"/>
</dbReference>
<keyword evidence="7" id="KW-1185">Reference proteome</keyword>
<dbReference type="SUPFAM" id="SSF57701">
    <property type="entry name" value="Zn2/Cys6 DNA-binding domain"/>
    <property type="match status" value="1"/>
</dbReference>
<evidence type="ECO:0000256" key="2">
    <source>
        <dbReference type="ARBA" id="ARBA00023242"/>
    </source>
</evidence>
<dbReference type="GeneID" id="19459998"/>
<dbReference type="PANTHER" id="PTHR46910">
    <property type="entry name" value="TRANSCRIPTION FACTOR PDR1"/>
    <property type="match status" value="1"/>
</dbReference>
<organism evidence="6 7">
    <name type="scientific">Glarea lozoyensis (strain ATCC 20868 / MF5171)</name>
    <dbReference type="NCBI Taxonomy" id="1116229"/>
    <lineage>
        <taxon>Eukaryota</taxon>
        <taxon>Fungi</taxon>
        <taxon>Dikarya</taxon>
        <taxon>Ascomycota</taxon>
        <taxon>Pezizomycotina</taxon>
        <taxon>Leotiomycetes</taxon>
        <taxon>Helotiales</taxon>
        <taxon>Helotiaceae</taxon>
        <taxon>Glarea</taxon>
    </lineage>
</organism>
<name>S3CVZ4_GLAL2</name>
<dbReference type="OMA" id="CIHSVLP"/>
<dbReference type="CDD" id="cd12148">
    <property type="entry name" value="fungal_TF_MHR"/>
    <property type="match status" value="1"/>
</dbReference>
<keyword evidence="3" id="KW-0175">Coiled coil</keyword>
<reference evidence="6 7" key="1">
    <citation type="journal article" date="2013" name="BMC Genomics">
        <title>Genomics-driven discovery of the pneumocandin biosynthetic gene cluster in the fungus Glarea lozoyensis.</title>
        <authorList>
            <person name="Chen L."/>
            <person name="Yue Q."/>
            <person name="Zhang X."/>
            <person name="Xiang M."/>
            <person name="Wang C."/>
            <person name="Li S."/>
            <person name="Che Y."/>
            <person name="Ortiz-Lopez F.J."/>
            <person name="Bills G.F."/>
            <person name="Liu X."/>
            <person name="An Z."/>
        </authorList>
    </citation>
    <scope>NUCLEOTIDE SEQUENCE [LARGE SCALE GENOMIC DNA]</scope>
    <source>
        <strain evidence="7">ATCC 20868 / MF5171</strain>
    </source>
</reference>
<dbReference type="CDD" id="cd00067">
    <property type="entry name" value="GAL4"/>
    <property type="match status" value="1"/>
</dbReference>
<dbReference type="eggNOG" id="ENOG502QYNS">
    <property type="taxonomic scope" value="Eukaryota"/>
</dbReference>
<sequence length="791" mass="86542">MAGSSHNIYARSPIPSTASYDSSSVSSAASPRMQGGYDGGLMGASSRGMGGHPQHINLPLSHSAFQNPYGPSTTSPGPPGMESMAASTGSSSGTPGVSSAQMSSANLQAQKRAYRQRRKDPSCDACRERKVKCDATETTSCSECSSRNVKCQFTKETNRRMSSIKQVQDLEKQITQVKRENSHLRSLLNARESELMASGEAQQPSLKLPEIGSHPKQRPRPPPPHDLSRVRSNIRNFGRGIFKPPALYRQIGAQGHFNPPRPDLPPKFVADHLLKSYYSSMHLIIPILHWPTFEQEYEAVYKAGSLHGVPPVWSSLLFAVFAVGVLFSSDSSIRRPQQGKDFIEVSRTLIDMWNDDFVIDHAKTAILTSIFLTEMNLKSAAWTWLASAVRISQDIGLHCETGPWPMIEGEMRRRVWWGIYVWDRHMSLELGKPLLIEDGDCDAGIPAAIDDHWIHDAGIMVPTGASPLTNFVLPIIHVVRSVSQLIKTLKLPIISLTTLATFDTHFNSCMSAFPPECQPTAQEPLNPIMLAPICYLMNARLVLHRHNLTTSCPPEVRSNAIEKCIRVALDSMKLFARAMTFPASPTPEIPLFGSTANALTCTHIWRCTLILLFASQLDAALTCIRASSIIATLRDVNVACGRNIAFFLDVLIEKRRSGGSAGFGGPSNGREIDEELIAYVSGDLQASTENSWVWTGGETGMDIAANIGTKGLSPTLHRGGNENGTAILSDVEARDWGGWERVEYLLSILARESGSAYQQAGFRGVQGAPPRGDSGRERGKGNERMSITNII</sequence>
<protein>
    <submittedName>
        <fullName evidence="6">Zn2/Cys6 DNA-binding protein</fullName>
    </submittedName>
</protein>
<dbReference type="SMART" id="SM00906">
    <property type="entry name" value="Fungal_trans"/>
    <property type="match status" value="1"/>
</dbReference>
<accession>S3CVZ4</accession>
<evidence type="ECO:0000259" key="5">
    <source>
        <dbReference type="PROSITE" id="PS50048"/>
    </source>
</evidence>
<evidence type="ECO:0000256" key="3">
    <source>
        <dbReference type="SAM" id="Coils"/>
    </source>
</evidence>
<keyword evidence="6" id="KW-0238">DNA-binding</keyword>
<feature type="region of interest" description="Disordered" evidence="4">
    <location>
        <begin position="195"/>
        <end position="230"/>
    </location>
</feature>
<dbReference type="PROSITE" id="PS00463">
    <property type="entry name" value="ZN2_CY6_FUNGAL_1"/>
    <property type="match status" value="1"/>
</dbReference>
<feature type="compositionally biased region" description="Basic and acidic residues" evidence="4">
    <location>
        <begin position="773"/>
        <end position="783"/>
    </location>
</feature>
<dbReference type="GO" id="GO:0003677">
    <property type="term" value="F:DNA binding"/>
    <property type="evidence" value="ECO:0007669"/>
    <property type="project" value="UniProtKB-KW"/>
</dbReference>
<feature type="region of interest" description="Disordered" evidence="4">
    <location>
        <begin position="761"/>
        <end position="791"/>
    </location>
</feature>
<dbReference type="GO" id="GO:0008270">
    <property type="term" value="F:zinc ion binding"/>
    <property type="evidence" value="ECO:0007669"/>
    <property type="project" value="InterPro"/>
</dbReference>
<gene>
    <name evidence="6" type="ORF">GLAREA_00940</name>
</gene>
<dbReference type="SMART" id="SM00066">
    <property type="entry name" value="GAL4"/>
    <property type="match status" value="1"/>
</dbReference>
<evidence type="ECO:0000313" key="6">
    <source>
        <dbReference type="EMBL" id="EPE29780.1"/>
    </source>
</evidence>
<dbReference type="Gene3D" id="4.10.240.10">
    <property type="entry name" value="Zn(2)-C6 fungal-type DNA-binding domain"/>
    <property type="match status" value="1"/>
</dbReference>
<dbReference type="InterPro" id="IPR050987">
    <property type="entry name" value="AtrR-like"/>
</dbReference>
<dbReference type="Pfam" id="PF04082">
    <property type="entry name" value="Fungal_trans"/>
    <property type="match status" value="1"/>
</dbReference>
<dbReference type="RefSeq" id="XP_008083889.1">
    <property type="nucleotide sequence ID" value="XM_008085698.1"/>
</dbReference>
<feature type="compositionally biased region" description="Low complexity" evidence="4">
    <location>
        <begin position="83"/>
        <end position="100"/>
    </location>
</feature>
<feature type="compositionally biased region" description="Basic and acidic residues" evidence="4">
    <location>
        <begin position="119"/>
        <end position="128"/>
    </location>
</feature>
<dbReference type="InterPro" id="IPR036864">
    <property type="entry name" value="Zn2-C6_fun-type_DNA-bd_sf"/>
</dbReference>
<dbReference type="Proteomes" id="UP000016922">
    <property type="component" value="Unassembled WGS sequence"/>
</dbReference>
<dbReference type="Pfam" id="PF00172">
    <property type="entry name" value="Zn_clus"/>
    <property type="match status" value="1"/>
</dbReference>
<feature type="compositionally biased region" description="Low complexity" evidence="4">
    <location>
        <begin position="16"/>
        <end position="30"/>
    </location>
</feature>
<keyword evidence="1" id="KW-0479">Metal-binding</keyword>
<feature type="domain" description="Zn(2)-C6 fungal-type" evidence="5">
    <location>
        <begin position="122"/>
        <end position="153"/>
    </location>
</feature>
<dbReference type="GO" id="GO:0000981">
    <property type="term" value="F:DNA-binding transcription factor activity, RNA polymerase II-specific"/>
    <property type="evidence" value="ECO:0007669"/>
    <property type="project" value="InterPro"/>
</dbReference>
<dbReference type="OrthoDB" id="2110361at2759"/>
<dbReference type="EMBL" id="KE145367">
    <property type="protein sequence ID" value="EPE29780.1"/>
    <property type="molecule type" value="Genomic_DNA"/>
</dbReference>
<feature type="coiled-coil region" evidence="3">
    <location>
        <begin position="160"/>
        <end position="187"/>
    </location>
</feature>
<dbReference type="PANTHER" id="PTHR46910:SF1">
    <property type="entry name" value="MISCELLANEOUS ZN(II)2CYS6 TRANSCRIPTION FACTOR (EUROFUNG)-RELATED"/>
    <property type="match status" value="1"/>
</dbReference>
<dbReference type="PROSITE" id="PS50048">
    <property type="entry name" value="ZN2_CY6_FUNGAL_2"/>
    <property type="match status" value="1"/>
</dbReference>
<keyword evidence="2" id="KW-0539">Nucleus</keyword>